<organism evidence="1 2">
    <name type="scientific">Bradyrhizobium diazoefficiens SEMIA 5080</name>
    <dbReference type="NCBI Taxonomy" id="754504"/>
    <lineage>
        <taxon>Bacteria</taxon>
        <taxon>Pseudomonadati</taxon>
        <taxon>Pseudomonadota</taxon>
        <taxon>Alphaproteobacteria</taxon>
        <taxon>Hyphomicrobiales</taxon>
        <taxon>Nitrobacteraceae</taxon>
        <taxon>Bradyrhizobium</taxon>
    </lineage>
</organism>
<sequence length="72" mass="8034">MQETSVPVAAEHATTFYQSMRHPLTAAERGVRPWPEKLTAETVASWIVANVSYSMPMDAHDILEAMVFENNA</sequence>
<protein>
    <submittedName>
        <fullName evidence="1">Uncharacterized protein</fullName>
    </submittedName>
</protein>
<gene>
    <name evidence="1" type="ORF">BJA5080_04297</name>
</gene>
<comment type="caution">
    <text evidence="1">The sequence shown here is derived from an EMBL/GenBank/DDBJ whole genome shotgun (WGS) entry which is preliminary data.</text>
</comment>
<name>A0A837CLS7_9BRAD</name>
<dbReference type="AlphaFoldDB" id="A0A837CLS7"/>
<evidence type="ECO:0000313" key="2">
    <source>
        <dbReference type="Proteomes" id="UP000024900"/>
    </source>
</evidence>
<dbReference type="Proteomes" id="UP000024900">
    <property type="component" value="Unassembled WGS sequence"/>
</dbReference>
<dbReference type="EMBL" id="ADOU02000004">
    <property type="protein sequence ID" value="KGJ69938.1"/>
    <property type="molecule type" value="Genomic_DNA"/>
</dbReference>
<reference evidence="1 2" key="1">
    <citation type="journal article" date="2014" name="BMC Genomics">
        <title>Comparative genomics of Bradyrhizobium japonicum CPAC 15 and Bradyrhizobium diazoefficiens CPAC 7: elite model strains for understanding symbiotic performance with soybean.</title>
        <authorList>
            <person name="Siqueira A.F."/>
            <person name="Ormeno-Orrillo E."/>
            <person name="Souza R.C."/>
            <person name="Rodrigues E.P."/>
            <person name="Almeida L.G."/>
            <person name="Barcellos F.G."/>
            <person name="Batista J.S."/>
            <person name="Nakatami A.S."/>
            <person name="Martinez-Romero E."/>
            <person name="Vasconcelos A.T."/>
            <person name="Hungria M."/>
        </authorList>
    </citation>
    <scope>NUCLEOTIDE SEQUENCE [LARGE SCALE GENOMIC DNA]</scope>
    <source>
        <strain evidence="1 2">SEMIA 5080</strain>
    </source>
</reference>
<accession>A0A837CLS7</accession>
<proteinExistence type="predicted"/>
<evidence type="ECO:0000313" key="1">
    <source>
        <dbReference type="EMBL" id="KGJ69938.1"/>
    </source>
</evidence>